<organism evidence="1 2">
    <name type="scientific">Armillaria luteobubalina</name>
    <dbReference type="NCBI Taxonomy" id="153913"/>
    <lineage>
        <taxon>Eukaryota</taxon>
        <taxon>Fungi</taxon>
        <taxon>Dikarya</taxon>
        <taxon>Basidiomycota</taxon>
        <taxon>Agaricomycotina</taxon>
        <taxon>Agaricomycetes</taxon>
        <taxon>Agaricomycetidae</taxon>
        <taxon>Agaricales</taxon>
        <taxon>Marasmiineae</taxon>
        <taxon>Physalacriaceae</taxon>
        <taxon>Armillaria</taxon>
    </lineage>
</organism>
<dbReference type="AlphaFoldDB" id="A0AA39QDL5"/>
<accession>A0AA39QDL5</accession>
<comment type="caution">
    <text evidence="1">The sequence shown here is derived from an EMBL/GenBank/DDBJ whole genome shotgun (WGS) entry which is preliminary data.</text>
</comment>
<protein>
    <recommendedName>
        <fullName evidence="3">Heterokaryon incompatibility domain-containing protein</fullName>
    </recommendedName>
</protein>
<name>A0AA39QDL5_9AGAR</name>
<dbReference type="EMBL" id="JAUEPU010000007">
    <property type="protein sequence ID" value="KAK0500932.1"/>
    <property type="molecule type" value="Genomic_DNA"/>
</dbReference>
<reference evidence="1" key="1">
    <citation type="submission" date="2023-06" db="EMBL/GenBank/DDBJ databases">
        <authorList>
            <consortium name="Lawrence Berkeley National Laboratory"/>
            <person name="Ahrendt S."/>
            <person name="Sahu N."/>
            <person name="Indic B."/>
            <person name="Wong-Bajracharya J."/>
            <person name="Merenyi Z."/>
            <person name="Ke H.-M."/>
            <person name="Monk M."/>
            <person name="Kocsube S."/>
            <person name="Drula E."/>
            <person name="Lipzen A."/>
            <person name="Balint B."/>
            <person name="Henrissat B."/>
            <person name="Andreopoulos B."/>
            <person name="Martin F.M."/>
            <person name="Harder C.B."/>
            <person name="Rigling D."/>
            <person name="Ford K.L."/>
            <person name="Foster G.D."/>
            <person name="Pangilinan J."/>
            <person name="Papanicolaou A."/>
            <person name="Barry K."/>
            <person name="LaButti K."/>
            <person name="Viragh M."/>
            <person name="Koriabine M."/>
            <person name="Yan M."/>
            <person name="Riley R."/>
            <person name="Champramary S."/>
            <person name="Plett K.L."/>
            <person name="Tsai I.J."/>
            <person name="Slot J."/>
            <person name="Sipos G."/>
            <person name="Plett J."/>
            <person name="Nagy L.G."/>
            <person name="Grigoriev I.V."/>
        </authorList>
    </citation>
    <scope>NUCLEOTIDE SEQUENCE</scope>
    <source>
        <strain evidence="1">HWK02</strain>
    </source>
</reference>
<sequence>MIPVLKQRSYTGTRKVIPSALANTLCIDLGVEGVLKKLNTTLGTLYPLDSVISILNPYITQNSDFGTAYAYLRPYWSDIPTIEHKLSTWEAEDREMRRNMLTDGRITPQSVPPRQVGDLYANRVVPYWVAYCRPWAISHAWVDEKDHVDVMTSINGCEWPMPMPKDVNLDLICIEMLNARPRWMPCHEEEYVWLDVLCLWQEGGKGEHLHLEEWKLDVPTIGSVYEHAHSHVVCYFTGLGRPLHLIPGYFEGDRCWFQCA</sequence>
<evidence type="ECO:0008006" key="3">
    <source>
        <dbReference type="Google" id="ProtNLM"/>
    </source>
</evidence>
<evidence type="ECO:0000313" key="2">
    <source>
        <dbReference type="Proteomes" id="UP001175228"/>
    </source>
</evidence>
<gene>
    <name evidence="1" type="ORF">EDD18DRAFT_1067241</name>
</gene>
<keyword evidence="2" id="KW-1185">Reference proteome</keyword>
<dbReference type="Proteomes" id="UP001175228">
    <property type="component" value="Unassembled WGS sequence"/>
</dbReference>
<proteinExistence type="predicted"/>
<evidence type="ECO:0000313" key="1">
    <source>
        <dbReference type="EMBL" id="KAK0500932.1"/>
    </source>
</evidence>